<accession>A0ABQ9MBX8</accession>
<reference evidence="1" key="1">
    <citation type="journal article" date="2023" name="Plant Biotechnol. J.">
        <title>Chromosome-level wild Hevea brasiliensis genome provides new tools for genomic-assisted breeding and valuable loci to elevate rubber yield.</title>
        <authorList>
            <person name="Cheng H."/>
            <person name="Song X."/>
            <person name="Hu Y."/>
            <person name="Wu T."/>
            <person name="Yang Q."/>
            <person name="An Z."/>
            <person name="Feng S."/>
            <person name="Deng Z."/>
            <person name="Wu W."/>
            <person name="Zeng X."/>
            <person name="Tu M."/>
            <person name="Wang X."/>
            <person name="Huang H."/>
        </authorList>
    </citation>
    <scope>NUCLEOTIDE SEQUENCE</scope>
    <source>
        <strain evidence="1">MT/VB/25A 57/8</strain>
    </source>
</reference>
<protein>
    <submittedName>
        <fullName evidence="1">Uncharacterized protein</fullName>
    </submittedName>
</protein>
<evidence type="ECO:0000313" key="2">
    <source>
        <dbReference type="Proteomes" id="UP001174677"/>
    </source>
</evidence>
<dbReference type="EMBL" id="JARPOI010000007">
    <property type="protein sequence ID" value="KAJ9176967.1"/>
    <property type="molecule type" value="Genomic_DNA"/>
</dbReference>
<dbReference type="Proteomes" id="UP001174677">
    <property type="component" value="Chromosome 7"/>
</dbReference>
<organism evidence="1 2">
    <name type="scientific">Hevea brasiliensis</name>
    <name type="common">Para rubber tree</name>
    <name type="synonym">Siphonia brasiliensis</name>
    <dbReference type="NCBI Taxonomy" id="3981"/>
    <lineage>
        <taxon>Eukaryota</taxon>
        <taxon>Viridiplantae</taxon>
        <taxon>Streptophyta</taxon>
        <taxon>Embryophyta</taxon>
        <taxon>Tracheophyta</taxon>
        <taxon>Spermatophyta</taxon>
        <taxon>Magnoliopsida</taxon>
        <taxon>eudicotyledons</taxon>
        <taxon>Gunneridae</taxon>
        <taxon>Pentapetalae</taxon>
        <taxon>rosids</taxon>
        <taxon>fabids</taxon>
        <taxon>Malpighiales</taxon>
        <taxon>Euphorbiaceae</taxon>
        <taxon>Crotonoideae</taxon>
        <taxon>Micrandreae</taxon>
        <taxon>Hevea</taxon>
    </lineage>
</organism>
<keyword evidence="2" id="KW-1185">Reference proteome</keyword>
<name>A0ABQ9MBX8_HEVBR</name>
<evidence type="ECO:0000313" key="1">
    <source>
        <dbReference type="EMBL" id="KAJ9176967.1"/>
    </source>
</evidence>
<comment type="caution">
    <text evidence="1">The sequence shown here is derived from an EMBL/GenBank/DDBJ whole genome shotgun (WGS) entry which is preliminary data.</text>
</comment>
<gene>
    <name evidence="1" type="ORF">P3X46_012225</name>
</gene>
<proteinExistence type="predicted"/>
<sequence>MFIMTCLLESRPLNLPVLILHTMSTTCRHSMACLSFGRLIIRLLRALRALRADPGTEAAITIPRDYGFYTMDTLSQMGFTIYQDSYEHARKDHPASS</sequence>